<name>A0A7J6IDB3_CANSA</name>
<keyword evidence="2" id="KW-1185">Reference proteome</keyword>
<reference evidence="1 2" key="1">
    <citation type="journal article" date="2020" name="bioRxiv">
        <title>Sequence and annotation of 42 cannabis genomes reveals extensive copy number variation in cannabinoid synthesis and pathogen resistance genes.</title>
        <authorList>
            <person name="Mckernan K.J."/>
            <person name="Helbert Y."/>
            <person name="Kane L.T."/>
            <person name="Ebling H."/>
            <person name="Zhang L."/>
            <person name="Liu B."/>
            <person name="Eaton Z."/>
            <person name="Mclaughlin S."/>
            <person name="Kingan S."/>
            <person name="Baybayan P."/>
            <person name="Concepcion G."/>
            <person name="Jordan M."/>
            <person name="Riva A."/>
            <person name="Barbazuk W."/>
            <person name="Harkins T."/>
        </authorList>
    </citation>
    <scope>NUCLEOTIDE SEQUENCE [LARGE SCALE GENOMIC DNA]</scope>
    <source>
        <strain evidence="2">cv. Jamaican Lion 4</strain>
        <tissue evidence="1">Leaf</tissue>
    </source>
</reference>
<feature type="non-terminal residue" evidence="1">
    <location>
        <position position="1"/>
    </location>
</feature>
<organism evidence="1 2">
    <name type="scientific">Cannabis sativa</name>
    <name type="common">Hemp</name>
    <name type="synonym">Marijuana</name>
    <dbReference type="NCBI Taxonomy" id="3483"/>
    <lineage>
        <taxon>Eukaryota</taxon>
        <taxon>Viridiplantae</taxon>
        <taxon>Streptophyta</taxon>
        <taxon>Embryophyta</taxon>
        <taxon>Tracheophyta</taxon>
        <taxon>Spermatophyta</taxon>
        <taxon>Magnoliopsida</taxon>
        <taxon>eudicotyledons</taxon>
        <taxon>Gunneridae</taxon>
        <taxon>Pentapetalae</taxon>
        <taxon>rosids</taxon>
        <taxon>fabids</taxon>
        <taxon>Rosales</taxon>
        <taxon>Cannabaceae</taxon>
        <taxon>Cannabis</taxon>
    </lineage>
</organism>
<protein>
    <submittedName>
        <fullName evidence="1">Uncharacterized protein</fullName>
    </submittedName>
</protein>
<proteinExistence type="predicted"/>
<comment type="caution">
    <text evidence="1">The sequence shown here is derived from an EMBL/GenBank/DDBJ whole genome shotgun (WGS) entry which is preliminary data.</text>
</comment>
<evidence type="ECO:0000313" key="2">
    <source>
        <dbReference type="Proteomes" id="UP000583929"/>
    </source>
</evidence>
<gene>
    <name evidence="1" type="ORF">G4B88_006076</name>
</gene>
<evidence type="ECO:0000313" key="1">
    <source>
        <dbReference type="EMBL" id="KAF4404690.1"/>
    </source>
</evidence>
<sequence length="19" mass="2045">MPFLLSDSSSNFNTSALIT</sequence>
<dbReference type="Proteomes" id="UP000583929">
    <property type="component" value="Unassembled WGS sequence"/>
</dbReference>
<dbReference type="EMBL" id="JAATIQ010000001">
    <property type="protein sequence ID" value="KAF4404690.1"/>
    <property type="molecule type" value="Genomic_DNA"/>
</dbReference>
<accession>A0A7J6IDB3</accession>
<dbReference type="AlphaFoldDB" id="A0A7J6IDB3"/>